<dbReference type="AlphaFoldDB" id="A0A660SGJ7"/>
<name>A0A660SGJ7_UNCW3</name>
<proteinExistence type="predicted"/>
<evidence type="ECO:0000313" key="2">
    <source>
        <dbReference type="EMBL" id="RKX69914.1"/>
    </source>
</evidence>
<evidence type="ECO:0000256" key="1">
    <source>
        <dbReference type="SAM" id="Phobius"/>
    </source>
</evidence>
<evidence type="ECO:0008006" key="4">
    <source>
        <dbReference type="Google" id="ProtNLM"/>
    </source>
</evidence>
<accession>A0A660SGJ7</accession>
<dbReference type="Proteomes" id="UP000268469">
    <property type="component" value="Unassembled WGS sequence"/>
</dbReference>
<keyword evidence="1" id="KW-0812">Transmembrane</keyword>
<protein>
    <recommendedName>
        <fullName evidence="4">Lipid A biosynthesis acyltransferase</fullName>
    </recommendedName>
</protein>
<dbReference type="EMBL" id="QNBE01000060">
    <property type="protein sequence ID" value="RKX69914.1"/>
    <property type="molecule type" value="Genomic_DNA"/>
</dbReference>
<feature type="transmembrane region" description="Helical" evidence="1">
    <location>
        <begin position="24"/>
        <end position="41"/>
    </location>
</feature>
<evidence type="ECO:0000313" key="3">
    <source>
        <dbReference type="Proteomes" id="UP000268469"/>
    </source>
</evidence>
<gene>
    <name evidence="2" type="ORF">DRP53_06690</name>
</gene>
<keyword evidence="1" id="KW-0472">Membrane</keyword>
<reference evidence="2 3" key="1">
    <citation type="submission" date="2018-06" db="EMBL/GenBank/DDBJ databases">
        <title>Extensive metabolic versatility and redundancy in microbially diverse, dynamic hydrothermal sediments.</title>
        <authorList>
            <person name="Dombrowski N."/>
            <person name="Teske A."/>
            <person name="Baker B.J."/>
        </authorList>
    </citation>
    <scope>NUCLEOTIDE SEQUENCE [LARGE SCALE GENOMIC DNA]</scope>
    <source>
        <strain evidence="2">B36_G15</strain>
    </source>
</reference>
<keyword evidence="1" id="KW-1133">Transmembrane helix</keyword>
<sequence>MRLKRPRVILVRLILELLVRLPDFLAVSFAVGLTISLYYLLTHRRRIMIRRLKYSGLPARLGLRIAYRFGRNLALMSRPRPVVVNGGDFAGTIGVSVHFGPWELIGNALAQKVRFGVIARRYDGDLHHWLRNFRRRLGVETFYPDELLKIRDFLRSGGMIGMMVDGDSLTSRWENARRLATLFGVEVKKGAVVPHRNRIYLLSGVDFHQLVRSYPEHYAWFYLAHN</sequence>
<organism evidence="2 3">
    <name type="scientific">candidate division WOR-3 bacterium</name>
    <dbReference type="NCBI Taxonomy" id="2052148"/>
    <lineage>
        <taxon>Bacteria</taxon>
        <taxon>Bacteria division WOR-3</taxon>
    </lineage>
</organism>
<comment type="caution">
    <text evidence="2">The sequence shown here is derived from an EMBL/GenBank/DDBJ whole genome shotgun (WGS) entry which is preliminary data.</text>
</comment>